<name>A0A2T3W6V2_9DEIO</name>
<sequence>MKIADILSQIDMNTVALPEFQRGYVWNRDQVRGLMRSLYYRYPVGGLLTWKTKGEATATRGTQVSSGTTVSLLLDGQQRMTSLYGVMRGKPPKFFDGNAKAFTGLYFNLDTEEFEFYAPQKMQNNPIWLNVTELYVDGGKLGSLGGLLFSTMPEKAPQYFERASRLRNIGDIDIHIEEIIGEDKTIEVVVDIFNKVNSGGTKLSSGDLALAKVCAEWPEAREEMQKALQEWAKAGFHFKLDWLMRVINAVVTGDAYFSALSSVSSEQFKQGLADAKKAVNRLLNLINSYLGLDSDQVLGSRYSFPLMARYVHVRGKDFNNGVEQQALLYWYIHTFLWGRYAGSTESVLARDLNLISNPNGALDRLIADLQRDRGDLQLKAADFEGATKGARFYPLLYMMTRVSHARDWGNGVELRNALLGNLSQLQVHHVFPQAQLKKAGYNRQQVNALANFTFLTQDTNLEISDALPKEYLPIYEAKHPGVLESHWMPLDAALWSLDQYPAFLAKRRELLAQAANKFLKSLVGGTITAPSETPEDSLPTGGAIVDDSEINVLNEVNAWLNALQLPEGDSRYELTSEQGEVLATLDLAWPNGLQEGLSQPVALLLDETDETHSAVNQAGYLYFTDVSSFKAYVERNVLAVEHGSAVSSN</sequence>
<dbReference type="AlphaFoldDB" id="A0A2T3W6V2"/>
<gene>
    <name evidence="2" type="ORF">C8263_12050</name>
</gene>
<keyword evidence="3" id="KW-1185">Reference proteome</keyword>
<protein>
    <recommendedName>
        <fullName evidence="1">GmrSD restriction endonucleases N-terminal domain-containing protein</fullName>
    </recommendedName>
</protein>
<reference evidence="2 3" key="1">
    <citation type="submission" date="2018-03" db="EMBL/GenBank/DDBJ databases">
        <title>Draft genome of Deinococcus sp. OD32.</title>
        <authorList>
            <person name="Wang X.-P."/>
            <person name="Du Z.-J."/>
        </authorList>
    </citation>
    <scope>NUCLEOTIDE SEQUENCE [LARGE SCALE GENOMIC DNA]</scope>
    <source>
        <strain evidence="2 3">OD32</strain>
    </source>
</reference>
<evidence type="ECO:0000313" key="2">
    <source>
        <dbReference type="EMBL" id="PTA67628.1"/>
    </source>
</evidence>
<proteinExistence type="predicted"/>
<dbReference type="Pfam" id="PF03235">
    <property type="entry name" value="GmrSD_N"/>
    <property type="match status" value="1"/>
</dbReference>
<evidence type="ECO:0000259" key="1">
    <source>
        <dbReference type="Pfam" id="PF03235"/>
    </source>
</evidence>
<dbReference type="RefSeq" id="WP_107138385.1">
    <property type="nucleotide sequence ID" value="NZ_PYSV01000011.1"/>
</dbReference>
<organism evidence="2 3">
    <name type="scientific">Deinococcus arcticus</name>
    <dbReference type="NCBI Taxonomy" id="2136176"/>
    <lineage>
        <taxon>Bacteria</taxon>
        <taxon>Thermotogati</taxon>
        <taxon>Deinococcota</taxon>
        <taxon>Deinococci</taxon>
        <taxon>Deinococcales</taxon>
        <taxon>Deinococcaceae</taxon>
        <taxon>Deinococcus</taxon>
    </lineage>
</organism>
<dbReference type="PANTHER" id="PTHR37292">
    <property type="entry name" value="VNG6097C"/>
    <property type="match status" value="1"/>
</dbReference>
<dbReference type="InterPro" id="IPR004919">
    <property type="entry name" value="GmrSD_N"/>
</dbReference>
<feature type="domain" description="GmrSD restriction endonucleases N-terminal" evidence="1">
    <location>
        <begin position="3"/>
        <end position="212"/>
    </location>
</feature>
<evidence type="ECO:0000313" key="3">
    <source>
        <dbReference type="Proteomes" id="UP000240317"/>
    </source>
</evidence>
<comment type="caution">
    <text evidence="2">The sequence shown here is derived from an EMBL/GenBank/DDBJ whole genome shotgun (WGS) entry which is preliminary data.</text>
</comment>
<dbReference type="EMBL" id="PYSV01000011">
    <property type="protein sequence ID" value="PTA67628.1"/>
    <property type="molecule type" value="Genomic_DNA"/>
</dbReference>
<dbReference type="OrthoDB" id="9798761at2"/>
<accession>A0A2T3W6V2</accession>
<dbReference type="Proteomes" id="UP000240317">
    <property type="component" value="Unassembled WGS sequence"/>
</dbReference>
<dbReference type="PANTHER" id="PTHR37292:SF2">
    <property type="entry name" value="DUF262 DOMAIN-CONTAINING PROTEIN"/>
    <property type="match status" value="1"/>
</dbReference>